<dbReference type="GO" id="GO:0006284">
    <property type="term" value="P:base-excision repair"/>
    <property type="evidence" value="ECO:0007669"/>
    <property type="project" value="InterPro"/>
</dbReference>
<dbReference type="SUPFAM" id="SSF46946">
    <property type="entry name" value="S13-like H2TH domain"/>
    <property type="match status" value="1"/>
</dbReference>
<dbReference type="RefSeq" id="WP_117384048.1">
    <property type="nucleotide sequence ID" value="NZ_QWDE01000003.1"/>
</dbReference>
<evidence type="ECO:0000256" key="9">
    <source>
        <dbReference type="ARBA" id="ARBA00023295"/>
    </source>
</evidence>
<proteinExistence type="inferred from homology"/>
<dbReference type="SUPFAM" id="SSF81624">
    <property type="entry name" value="N-terminal domain of MutM-like DNA repair proteins"/>
    <property type="match status" value="1"/>
</dbReference>
<dbReference type="InterPro" id="IPR012319">
    <property type="entry name" value="FPG_cat"/>
</dbReference>
<keyword evidence="6" id="KW-0234">DNA repair</keyword>
<dbReference type="Gene3D" id="3.20.190.10">
    <property type="entry name" value="MutM-like, N-terminal"/>
    <property type="match status" value="1"/>
</dbReference>
<dbReference type="GO" id="GO:0003906">
    <property type="term" value="F:DNA-(apurinic or apyrimidinic site) endonuclease activity"/>
    <property type="evidence" value="ECO:0007669"/>
    <property type="project" value="InterPro"/>
</dbReference>
<dbReference type="InterPro" id="IPR035937">
    <property type="entry name" value="FPG_N"/>
</dbReference>
<protein>
    <submittedName>
        <fullName evidence="11">Fpg/Nei family DNA glycosylase</fullName>
    </submittedName>
</protein>
<organism evidence="11 12">
    <name type="scientific">Mucilaginibacter terrenus</name>
    <dbReference type="NCBI Taxonomy" id="2482727"/>
    <lineage>
        <taxon>Bacteria</taxon>
        <taxon>Pseudomonadati</taxon>
        <taxon>Bacteroidota</taxon>
        <taxon>Sphingobacteriia</taxon>
        <taxon>Sphingobacteriales</taxon>
        <taxon>Sphingobacteriaceae</taxon>
        <taxon>Mucilaginibacter</taxon>
    </lineage>
</organism>
<dbReference type="GO" id="GO:0003684">
    <property type="term" value="F:damaged DNA binding"/>
    <property type="evidence" value="ECO:0007669"/>
    <property type="project" value="InterPro"/>
</dbReference>
<dbReference type="SMART" id="SM01232">
    <property type="entry name" value="H2TH"/>
    <property type="match status" value="1"/>
</dbReference>
<feature type="domain" description="Formamidopyrimidine-DNA glycosylase catalytic" evidence="10">
    <location>
        <begin position="2"/>
        <end position="113"/>
    </location>
</feature>
<comment type="caution">
    <text evidence="11">The sequence shown here is derived from an EMBL/GenBank/DDBJ whole genome shotgun (WGS) entry which is preliminary data.</text>
</comment>
<evidence type="ECO:0000313" key="11">
    <source>
        <dbReference type="EMBL" id="RFZ82022.1"/>
    </source>
</evidence>
<evidence type="ECO:0000256" key="1">
    <source>
        <dbReference type="ARBA" id="ARBA00001668"/>
    </source>
</evidence>
<dbReference type="OrthoDB" id="9800855at2"/>
<dbReference type="GO" id="GO:0016829">
    <property type="term" value="F:lyase activity"/>
    <property type="evidence" value="ECO:0007669"/>
    <property type="project" value="UniProtKB-KW"/>
</dbReference>
<dbReference type="Pfam" id="PF01149">
    <property type="entry name" value="Fapy_DNA_glyco"/>
    <property type="match status" value="1"/>
</dbReference>
<dbReference type="PANTHER" id="PTHR22993:SF9">
    <property type="entry name" value="FORMAMIDOPYRIMIDINE-DNA GLYCOSYLASE"/>
    <property type="match status" value="1"/>
</dbReference>
<evidence type="ECO:0000256" key="5">
    <source>
        <dbReference type="ARBA" id="ARBA00023125"/>
    </source>
</evidence>
<keyword evidence="8" id="KW-0511">Multifunctional enzyme</keyword>
<evidence type="ECO:0000259" key="10">
    <source>
        <dbReference type="PROSITE" id="PS51068"/>
    </source>
</evidence>
<evidence type="ECO:0000256" key="2">
    <source>
        <dbReference type="ARBA" id="ARBA00009409"/>
    </source>
</evidence>
<dbReference type="Pfam" id="PF06831">
    <property type="entry name" value="H2TH"/>
    <property type="match status" value="1"/>
</dbReference>
<dbReference type="Gene3D" id="1.10.8.50">
    <property type="match status" value="1"/>
</dbReference>
<dbReference type="EMBL" id="QWDE01000003">
    <property type="protein sequence ID" value="RFZ82022.1"/>
    <property type="molecule type" value="Genomic_DNA"/>
</dbReference>
<keyword evidence="4" id="KW-0378">Hydrolase</keyword>
<evidence type="ECO:0000256" key="6">
    <source>
        <dbReference type="ARBA" id="ARBA00023204"/>
    </source>
</evidence>
<comment type="catalytic activity">
    <reaction evidence="1">
        <text>Hydrolysis of DNA containing ring-opened 7-methylguanine residues, releasing 2,6-diamino-4-hydroxy-5-(N-methyl)formamidopyrimidine.</text>
        <dbReference type="EC" id="3.2.2.23"/>
    </reaction>
</comment>
<keyword evidence="12" id="KW-1185">Reference proteome</keyword>
<dbReference type="Proteomes" id="UP000260823">
    <property type="component" value="Unassembled WGS sequence"/>
</dbReference>
<keyword evidence="3" id="KW-0227">DNA damage</keyword>
<evidence type="ECO:0000256" key="3">
    <source>
        <dbReference type="ARBA" id="ARBA00022763"/>
    </source>
</evidence>
<dbReference type="GO" id="GO:0008270">
    <property type="term" value="F:zinc ion binding"/>
    <property type="evidence" value="ECO:0007669"/>
    <property type="project" value="InterPro"/>
</dbReference>
<comment type="similarity">
    <text evidence="2">Belongs to the FPG family.</text>
</comment>
<dbReference type="AlphaFoldDB" id="A0A3E2NM30"/>
<sequence length="258" mass="29015">MPELPDLQAFSHNLEKKLSGKIVKNVIVHVSQKLNVSEKELHSALASHKLNKVYREGKELHFKFSGGDVLALHLMLHGKLFLFEGENANKYPILELQFTDGSGLVLTDFQKAATPTLNPEEKTAPDAMDEAAGYKYLKEKLGKTKTIVKTVLLDQKIIRGIGNAYADEILWDARISPFSPSNKIPDAKVKDLAASIRSVLKNAEKQIIHSNPDIIHGEVRDFLNIHNPKKKESPTGKPIHIKEATRKTYYTDEQELYQ</sequence>
<dbReference type="PROSITE" id="PS51068">
    <property type="entry name" value="FPG_CAT"/>
    <property type="match status" value="1"/>
</dbReference>
<dbReference type="InterPro" id="IPR010979">
    <property type="entry name" value="Ribosomal_uS13-like_H2TH"/>
</dbReference>
<gene>
    <name evidence="11" type="ORF">DYU05_15440</name>
</gene>
<keyword evidence="5" id="KW-0238">DNA-binding</keyword>
<evidence type="ECO:0000313" key="12">
    <source>
        <dbReference type="Proteomes" id="UP000260823"/>
    </source>
</evidence>
<evidence type="ECO:0000256" key="4">
    <source>
        <dbReference type="ARBA" id="ARBA00022801"/>
    </source>
</evidence>
<dbReference type="InterPro" id="IPR015886">
    <property type="entry name" value="H2TH_FPG"/>
</dbReference>
<evidence type="ECO:0000256" key="8">
    <source>
        <dbReference type="ARBA" id="ARBA00023268"/>
    </source>
</evidence>
<dbReference type="SMART" id="SM00898">
    <property type="entry name" value="Fapy_DNA_glyco"/>
    <property type="match status" value="1"/>
</dbReference>
<keyword evidence="9" id="KW-0326">Glycosidase</keyword>
<keyword evidence="7" id="KW-0456">Lyase</keyword>
<evidence type="ECO:0000256" key="7">
    <source>
        <dbReference type="ARBA" id="ARBA00023239"/>
    </source>
</evidence>
<name>A0A3E2NM30_9SPHI</name>
<reference evidence="11 12" key="1">
    <citation type="submission" date="2018-08" db="EMBL/GenBank/DDBJ databases">
        <title>Mucilaginibacter terrae sp. nov., isolated from manganese diggings.</title>
        <authorList>
            <person name="Huang Y."/>
            <person name="Zhou Z."/>
        </authorList>
    </citation>
    <scope>NUCLEOTIDE SEQUENCE [LARGE SCALE GENOMIC DNA]</scope>
    <source>
        <strain evidence="11 12">ZH6</strain>
    </source>
</reference>
<accession>A0A3E2NM30</accession>
<dbReference type="GO" id="GO:0034039">
    <property type="term" value="F:8-oxo-7,8-dihydroguanine DNA N-glycosylase activity"/>
    <property type="evidence" value="ECO:0007669"/>
    <property type="project" value="TreeGrafter"/>
</dbReference>
<dbReference type="PANTHER" id="PTHR22993">
    <property type="entry name" value="FORMAMIDOPYRIMIDINE-DNA GLYCOSYLASE"/>
    <property type="match status" value="1"/>
</dbReference>